<gene>
    <name evidence="2" type="primary">MSC6</name>
    <name evidence="2" type="ORF">C6P45_004127</name>
</gene>
<evidence type="ECO:0000256" key="1">
    <source>
        <dbReference type="SAM" id="MobiDB-lite"/>
    </source>
</evidence>
<evidence type="ECO:0000313" key="2">
    <source>
        <dbReference type="EMBL" id="KAG0672112.1"/>
    </source>
</evidence>
<comment type="caution">
    <text evidence="2">The sequence shown here is derived from an EMBL/GenBank/DDBJ whole genome shotgun (WGS) entry which is preliminary data.</text>
</comment>
<reference evidence="2 3" key="1">
    <citation type="submission" date="2020-11" db="EMBL/GenBank/DDBJ databases">
        <title>Kefir isolates.</title>
        <authorList>
            <person name="Marcisauskas S."/>
            <person name="Kim Y."/>
            <person name="Blasche S."/>
        </authorList>
    </citation>
    <scope>NUCLEOTIDE SEQUENCE [LARGE SCALE GENOMIC DNA]</scope>
    <source>
        <strain evidence="2 3">OG2</strain>
    </source>
</reference>
<dbReference type="Proteomes" id="UP000750334">
    <property type="component" value="Unassembled WGS sequence"/>
</dbReference>
<feature type="region of interest" description="Disordered" evidence="1">
    <location>
        <begin position="726"/>
        <end position="753"/>
    </location>
</feature>
<sequence length="753" mass="85782">MSGVMLKRNTLLKTSLRQFYSSVRSLQAADSSNVTFDYKQDETLDNSNQQKKDRPRTNAIFELGDKLHSEIKDKKDINDVYSDLKDGILNFQTSNVSESKLINSFGLNSVISKIIQMSINDQNSKIDPYEILNNACDSHLARPHHFEIVMEYFLLNKQPQDVMSLWIKYLSLITENPKLAVPFRGRNPHKNIVALTTVAYLLLPNNIPDVAILKQILQTKDPKDVSNNNAADFDNSIPVDLITSVIYQNVNQKNQSIALENFQTFFMKYVSENGEWLKSQLENNVDLRIAHNYYNYYKNSIGKVENSEFDSDIVAKFMSSFISLNKPNLAVRCYNDFNPIFKERADQLIKLNNELLIAVAALPANSKAYKFTRVQAIWNSLIKEAGDIQTDSYIGLIEALKVSKNLEELENVWADEIPDALKKNQNILEAYLNAVLRLKHSITLEELEKKLPSQLKNINLINMVLLKNVQSEDFKIDKFNSIYDKYFGSPVSNGEGISKQLPNTETLAIKMLASYTSAADKSQFEFLKSANVSSKSDFNRFLTILQDFINVSQSIIPIRALFTEVSSPLNSRKYKLFIDAEFMKRDGSPVEAEALLSDYLDKSEMNKAGKKSPIKAQFIRELLEAMVSGYCQLSLRKHGFKYIFKIDEYYKSIKELSSSVGNLTLVTILHAYTTLCRFSENKPTTNELRVINKFLKDLEKYKFKVNQSDLRALKNADVTVQESLIKARTPKETTQQQGGDKDTSPKNVAETST</sequence>
<organism evidence="2 3">
    <name type="scientific">Maudiozyma exigua</name>
    <name type="common">Yeast</name>
    <name type="synonym">Kazachstania exigua</name>
    <dbReference type="NCBI Taxonomy" id="34358"/>
    <lineage>
        <taxon>Eukaryota</taxon>
        <taxon>Fungi</taxon>
        <taxon>Dikarya</taxon>
        <taxon>Ascomycota</taxon>
        <taxon>Saccharomycotina</taxon>
        <taxon>Saccharomycetes</taxon>
        <taxon>Saccharomycetales</taxon>
        <taxon>Saccharomycetaceae</taxon>
        <taxon>Maudiozyma</taxon>
    </lineage>
</organism>
<protein>
    <submittedName>
        <fullName evidence="2">Meiotic sister-chromatid recombination- protein 6, mitochondrial</fullName>
    </submittedName>
</protein>
<accession>A0A9P6WGJ4</accession>
<keyword evidence="3" id="KW-1185">Reference proteome</keyword>
<proteinExistence type="predicted"/>
<name>A0A9P6WGJ4_MAUEX</name>
<dbReference type="EMBL" id="PUHR01000005">
    <property type="protein sequence ID" value="KAG0672112.1"/>
    <property type="molecule type" value="Genomic_DNA"/>
</dbReference>
<dbReference type="OrthoDB" id="4061195at2759"/>
<evidence type="ECO:0000313" key="3">
    <source>
        <dbReference type="Proteomes" id="UP000750334"/>
    </source>
</evidence>
<dbReference type="AlphaFoldDB" id="A0A9P6WGJ4"/>